<organism evidence="2 3">
    <name type="scientific">Candidatus Giovannonibacteria bacterium RIFCSPLOWO2_01_FULL_46_32</name>
    <dbReference type="NCBI Taxonomy" id="1798353"/>
    <lineage>
        <taxon>Bacteria</taxon>
        <taxon>Candidatus Giovannoniibacteriota</taxon>
    </lineage>
</organism>
<feature type="region of interest" description="Disordered" evidence="1">
    <location>
        <begin position="75"/>
        <end position="98"/>
    </location>
</feature>
<feature type="compositionally biased region" description="Basic and acidic residues" evidence="1">
    <location>
        <begin position="111"/>
        <end position="124"/>
    </location>
</feature>
<protein>
    <submittedName>
        <fullName evidence="2">Uncharacterized protein</fullName>
    </submittedName>
</protein>
<proteinExistence type="predicted"/>
<dbReference type="AlphaFoldDB" id="A0A1F5XHV6"/>
<name>A0A1F5XHV6_9BACT</name>
<accession>A0A1F5XHV6</accession>
<gene>
    <name evidence="2" type="ORF">A3B19_02960</name>
</gene>
<evidence type="ECO:0000313" key="2">
    <source>
        <dbReference type="EMBL" id="OGF87515.1"/>
    </source>
</evidence>
<evidence type="ECO:0000313" key="3">
    <source>
        <dbReference type="Proteomes" id="UP000177346"/>
    </source>
</evidence>
<feature type="compositionally biased region" description="Basic and acidic residues" evidence="1">
    <location>
        <begin position="80"/>
        <end position="97"/>
    </location>
</feature>
<sequence length="340" mass="37491">MGYLPSKNFIALVSAILVAIFSGWLSLRIWNVPSPAAKNIQKSAQISFLAAYKEATRDSDGDALKDWEEILWKTDINNPDTDKDGADDGEEAREGRDPLIAGYKLKNGEWSDKSRAPEEAKAREATSTPQTLTERIAQKFAVEYLSALGGAGGELDDFQKRAISESLLESLAGATLPTSDKFSDKDIFIENGASADFTKKYLNDAGAFIEKTFSGLGEAEINILNRAMTTNNFKELEKFADYVKAYQKTIDFLKTKKAPGKYASLHLELMNTFYNISLAVRDMQYSEKDPVRGLAGLSVYLNQVNRLSAFYKSMAKQIKAGGMVFSLTEGGGHFIKYGAE</sequence>
<dbReference type="EMBL" id="MFIF01000005">
    <property type="protein sequence ID" value="OGF87515.1"/>
    <property type="molecule type" value="Genomic_DNA"/>
</dbReference>
<dbReference type="Proteomes" id="UP000177346">
    <property type="component" value="Unassembled WGS sequence"/>
</dbReference>
<comment type="caution">
    <text evidence="2">The sequence shown here is derived from an EMBL/GenBank/DDBJ whole genome shotgun (WGS) entry which is preliminary data.</text>
</comment>
<feature type="region of interest" description="Disordered" evidence="1">
    <location>
        <begin position="111"/>
        <end position="130"/>
    </location>
</feature>
<evidence type="ECO:0000256" key="1">
    <source>
        <dbReference type="SAM" id="MobiDB-lite"/>
    </source>
</evidence>
<reference evidence="2 3" key="1">
    <citation type="journal article" date="2016" name="Nat. Commun.">
        <title>Thousands of microbial genomes shed light on interconnected biogeochemical processes in an aquifer system.</title>
        <authorList>
            <person name="Anantharaman K."/>
            <person name="Brown C.T."/>
            <person name="Hug L.A."/>
            <person name="Sharon I."/>
            <person name="Castelle C.J."/>
            <person name="Probst A.J."/>
            <person name="Thomas B.C."/>
            <person name="Singh A."/>
            <person name="Wilkins M.J."/>
            <person name="Karaoz U."/>
            <person name="Brodie E.L."/>
            <person name="Williams K.H."/>
            <person name="Hubbard S.S."/>
            <person name="Banfield J.F."/>
        </authorList>
    </citation>
    <scope>NUCLEOTIDE SEQUENCE [LARGE SCALE GENOMIC DNA]</scope>
</reference>